<accession>A0ABR5H8A9</accession>
<gene>
    <name evidence="1" type="ORF">QR79_17480</name>
</gene>
<protein>
    <submittedName>
        <fullName evidence="1">Uncharacterized protein</fullName>
    </submittedName>
</protein>
<sequence length="76" mass="8420">MKEAIARALPAMLAPLREQLYALNGSGLIDDSEAGELDDAIDERVSRHCFLDGEASMSSKNVLDRWRSTSDQVVKR</sequence>
<keyword evidence="2" id="KW-1185">Reference proteome</keyword>
<dbReference type="EMBL" id="JTHG01000161">
    <property type="protein sequence ID" value="KMO20917.1"/>
    <property type="molecule type" value="Genomic_DNA"/>
</dbReference>
<name>A0ABR5H8A9_9HYPH</name>
<reference evidence="1 2" key="1">
    <citation type="submission" date="2014-11" db="EMBL/GenBank/DDBJ databases">
        <title>Comparative genomics of Methylobacterium species.</title>
        <authorList>
            <person name="Chaudhry V."/>
            <person name="Patil P.B."/>
        </authorList>
    </citation>
    <scope>NUCLEOTIDE SEQUENCE [LARGE SCALE GENOMIC DNA]</scope>
    <source>
        <strain evidence="1 2">SE3.6</strain>
    </source>
</reference>
<evidence type="ECO:0000313" key="2">
    <source>
        <dbReference type="Proteomes" id="UP000036471"/>
    </source>
</evidence>
<proteinExistence type="predicted"/>
<dbReference type="Proteomes" id="UP000036471">
    <property type="component" value="Unassembled WGS sequence"/>
</dbReference>
<comment type="caution">
    <text evidence="1">The sequence shown here is derived from an EMBL/GenBank/DDBJ whole genome shotgun (WGS) entry which is preliminary data.</text>
</comment>
<organism evidence="1 2">
    <name type="scientific">Methylobacterium indicum</name>
    <dbReference type="NCBI Taxonomy" id="1775910"/>
    <lineage>
        <taxon>Bacteria</taxon>
        <taxon>Pseudomonadati</taxon>
        <taxon>Pseudomonadota</taxon>
        <taxon>Alphaproteobacteria</taxon>
        <taxon>Hyphomicrobiales</taxon>
        <taxon>Methylobacteriaceae</taxon>
        <taxon>Methylobacterium</taxon>
    </lineage>
</organism>
<evidence type="ECO:0000313" key="1">
    <source>
        <dbReference type="EMBL" id="KMO20917.1"/>
    </source>
</evidence>